<name>A0A5D3WI32_9BACT</name>
<evidence type="ECO:0000313" key="2">
    <source>
        <dbReference type="Proteomes" id="UP000324159"/>
    </source>
</evidence>
<dbReference type="Proteomes" id="UP000324159">
    <property type="component" value="Unassembled WGS sequence"/>
</dbReference>
<keyword evidence="2" id="KW-1185">Reference proteome</keyword>
<reference evidence="1 2" key="1">
    <citation type="submission" date="2019-07" db="EMBL/GenBank/DDBJ databases">
        <title>Genomic Encyclopedia of Type Strains, Phase IV (KMG-IV): sequencing the most valuable type-strain genomes for metagenomic binning, comparative biology and taxonomic classification.</title>
        <authorList>
            <person name="Goeker M."/>
        </authorList>
    </citation>
    <scope>NUCLEOTIDE SEQUENCE [LARGE SCALE GENOMIC DNA]</scope>
    <source>
        <strain evidence="1 2">SS015</strain>
    </source>
</reference>
<protein>
    <submittedName>
        <fullName evidence="1">Uncharacterized protein</fullName>
    </submittedName>
</protein>
<accession>A0A5D3WI32</accession>
<evidence type="ECO:0000313" key="1">
    <source>
        <dbReference type="EMBL" id="TYO98482.1"/>
    </source>
</evidence>
<sequence length="72" mass="8585">MERCEFIEQCGFYQRFATKNSAAWRGLFDSYCCGRLVRYCERYRLYRSETVSFSDDMMPNGRNVPSAFKLLL</sequence>
<dbReference type="EMBL" id="VNIB01000006">
    <property type="protein sequence ID" value="TYO98482.1"/>
    <property type="molecule type" value="Genomic_DNA"/>
</dbReference>
<organism evidence="1 2">
    <name type="scientific">Geothermobacter ehrlichii</name>
    <dbReference type="NCBI Taxonomy" id="213224"/>
    <lineage>
        <taxon>Bacteria</taxon>
        <taxon>Pseudomonadati</taxon>
        <taxon>Thermodesulfobacteriota</taxon>
        <taxon>Desulfuromonadia</taxon>
        <taxon>Desulfuromonadales</taxon>
        <taxon>Geothermobacteraceae</taxon>
        <taxon>Geothermobacter</taxon>
    </lineage>
</organism>
<proteinExistence type="predicted"/>
<gene>
    <name evidence="1" type="ORF">EDC39_10682</name>
</gene>
<dbReference type="AlphaFoldDB" id="A0A5D3WI32"/>
<dbReference type="OrthoDB" id="5402292at2"/>
<comment type="caution">
    <text evidence="1">The sequence shown here is derived from an EMBL/GenBank/DDBJ whole genome shotgun (WGS) entry which is preliminary data.</text>
</comment>
<dbReference type="RefSeq" id="WP_148895854.1">
    <property type="nucleotide sequence ID" value="NZ_VNIB01000006.1"/>
</dbReference>